<feature type="compositionally biased region" description="Low complexity" evidence="1">
    <location>
        <begin position="371"/>
        <end position="392"/>
    </location>
</feature>
<keyword evidence="3" id="KW-1185">Reference proteome</keyword>
<dbReference type="EMBL" id="VTZN01000142">
    <property type="protein sequence ID" value="KAA1248640.1"/>
    <property type="molecule type" value="Genomic_DNA"/>
</dbReference>
<dbReference type="Proteomes" id="UP000324701">
    <property type="component" value="Unassembled WGS sequence"/>
</dbReference>
<gene>
    <name evidence="2" type="ORF">F0Q45_19505</name>
</gene>
<reference evidence="2 3" key="1">
    <citation type="submission" date="2019-09" db="EMBL/GenBank/DDBJ databases">
        <title>Report of infection by Mycobacterium simiae a patient suffering from pulmonary tuberculosis.</title>
        <authorList>
            <person name="Mohanty P.S."/>
            <person name="Bansal A.K."/>
            <person name="Singh H."/>
            <person name="Sharma S."/>
            <person name="Patil S.A."/>
            <person name="Upadhaya P."/>
            <person name="Singh P.K."/>
            <person name="Kumar D."/>
            <person name="Kumar S."/>
            <person name="Singh R.K."/>
            <person name="Chaudhary B."/>
        </authorList>
    </citation>
    <scope>NUCLEOTIDE SEQUENCE [LARGE SCALE GENOMIC DNA]</scope>
    <source>
        <strain evidence="2 3">JAL-560-SIM</strain>
    </source>
</reference>
<organism evidence="2 3">
    <name type="scientific">Mycobacterium simiae</name>
    <name type="common">Mycobacterium habana</name>
    <dbReference type="NCBI Taxonomy" id="1784"/>
    <lineage>
        <taxon>Bacteria</taxon>
        <taxon>Bacillati</taxon>
        <taxon>Actinomycetota</taxon>
        <taxon>Actinomycetes</taxon>
        <taxon>Mycobacteriales</taxon>
        <taxon>Mycobacteriaceae</taxon>
        <taxon>Mycobacterium</taxon>
        <taxon>Mycobacterium simiae complex</taxon>
    </lineage>
</organism>
<dbReference type="SUPFAM" id="SSF140453">
    <property type="entry name" value="EsxAB dimer-like"/>
    <property type="match status" value="1"/>
</dbReference>
<comment type="caution">
    <text evidence="2">The sequence shown here is derived from an EMBL/GenBank/DDBJ whole genome shotgun (WGS) entry which is preliminary data.</text>
</comment>
<feature type="region of interest" description="Disordered" evidence="1">
    <location>
        <begin position="322"/>
        <end position="432"/>
    </location>
</feature>
<sequence length="432" mass="44118">MANRLDVAGRLAEGRLAVERTRSYVHACQQVGYHHPDLTLRPGQLSDWYDGEEGLDLHALDSDCALLRAAGTAVAEALGSQRVQVTQLAAAWTGPGAEAAVGFLQRHCDAANELVTEVRAAAQRCESLRDNLWQLVDSKVESAIAIDNRTLAQRPAWLTAAETVKNGMGDRPAAEQVLRDQVTPYVDNDIRIDWLTAMRSTRAGVAASYDLATDRLAGTPQTHFEVPGDLGPRCCSVAREVPNAPQATAAAAPAASVPDAMPPGPAPAASVGAPVTPAALIPPPTPSDLGVGSGAGGLGGLGGLANRIVDAMVDLLGAAGDGLSDPVRPEDSLEPEGPVDADLGEAHDDGPPQAEPVEDMTVADPGDQPQPSEAGERAAAAIPPVAPQQPAGAAPPSPAGGPPAVGPLPAPAPTRASTPCEIAADQLPKAGQ</sequence>
<feature type="compositionally biased region" description="Acidic residues" evidence="1">
    <location>
        <begin position="332"/>
        <end position="343"/>
    </location>
</feature>
<dbReference type="InterPro" id="IPR036689">
    <property type="entry name" value="ESAT-6-like_sf"/>
</dbReference>
<evidence type="ECO:0000313" key="2">
    <source>
        <dbReference type="EMBL" id="KAA1248640.1"/>
    </source>
</evidence>
<dbReference type="RefSeq" id="WP_149655504.1">
    <property type="nucleotide sequence ID" value="NZ_VTZN01000142.1"/>
</dbReference>
<proteinExistence type="predicted"/>
<accession>A0A5B1BMH0</accession>
<dbReference type="AlphaFoldDB" id="A0A5B1BMH0"/>
<evidence type="ECO:0000313" key="3">
    <source>
        <dbReference type="Proteomes" id="UP000324701"/>
    </source>
</evidence>
<protein>
    <submittedName>
        <fullName evidence="2">Uncharacterized protein</fullName>
    </submittedName>
</protein>
<name>A0A5B1BMH0_MYCSI</name>
<evidence type="ECO:0000256" key="1">
    <source>
        <dbReference type="SAM" id="MobiDB-lite"/>
    </source>
</evidence>
<dbReference type="OrthoDB" id="4727254at2"/>
<feature type="compositionally biased region" description="Pro residues" evidence="1">
    <location>
        <begin position="393"/>
        <end position="412"/>
    </location>
</feature>